<dbReference type="InterPro" id="IPR011009">
    <property type="entry name" value="Kinase-like_dom_sf"/>
</dbReference>
<dbReference type="PANTHER" id="PTHR24418">
    <property type="entry name" value="TYROSINE-PROTEIN KINASE"/>
    <property type="match status" value="1"/>
</dbReference>
<feature type="domain" description="Protein kinase" evidence="15">
    <location>
        <begin position="271"/>
        <end position="529"/>
    </location>
</feature>
<dbReference type="PRINTS" id="PR00452">
    <property type="entry name" value="SH3DOMAIN"/>
</dbReference>
<evidence type="ECO:0000256" key="7">
    <source>
        <dbReference type="ARBA" id="ARBA00051245"/>
    </source>
</evidence>
<dbReference type="Pfam" id="PF07714">
    <property type="entry name" value="PK_Tyr_Ser-Thr"/>
    <property type="match status" value="1"/>
</dbReference>
<dbReference type="InterPro" id="IPR001452">
    <property type="entry name" value="SH3_domain"/>
</dbReference>
<dbReference type="PROSITE" id="PS00109">
    <property type="entry name" value="PROTEIN_KINASE_TYR"/>
    <property type="match status" value="1"/>
</dbReference>
<organism evidence="16 17">
    <name type="scientific">Taenia crassiceps</name>
    <dbReference type="NCBI Taxonomy" id="6207"/>
    <lineage>
        <taxon>Eukaryota</taxon>
        <taxon>Metazoa</taxon>
        <taxon>Spiralia</taxon>
        <taxon>Lophotrochozoa</taxon>
        <taxon>Platyhelminthes</taxon>
        <taxon>Cestoda</taxon>
        <taxon>Eucestoda</taxon>
        <taxon>Cyclophyllidea</taxon>
        <taxon>Taeniidae</taxon>
        <taxon>Taenia</taxon>
    </lineage>
</organism>
<dbReference type="CDD" id="cd00192">
    <property type="entry name" value="PTKc"/>
    <property type="match status" value="1"/>
</dbReference>
<dbReference type="PROSITE" id="PS50002">
    <property type="entry name" value="SH3"/>
    <property type="match status" value="1"/>
</dbReference>
<comment type="catalytic activity">
    <reaction evidence="7 11">
        <text>L-tyrosyl-[protein] + ATP = O-phospho-L-tyrosyl-[protein] + ADP + H(+)</text>
        <dbReference type="Rhea" id="RHEA:10596"/>
        <dbReference type="Rhea" id="RHEA-COMP:10136"/>
        <dbReference type="Rhea" id="RHEA-COMP:20101"/>
        <dbReference type="ChEBI" id="CHEBI:15378"/>
        <dbReference type="ChEBI" id="CHEBI:30616"/>
        <dbReference type="ChEBI" id="CHEBI:46858"/>
        <dbReference type="ChEBI" id="CHEBI:61978"/>
        <dbReference type="ChEBI" id="CHEBI:456216"/>
        <dbReference type="EC" id="2.7.10.2"/>
    </reaction>
</comment>
<dbReference type="PROSITE" id="PS50011">
    <property type="entry name" value="PROTEIN_KINASE_DOM"/>
    <property type="match status" value="1"/>
</dbReference>
<evidence type="ECO:0000256" key="4">
    <source>
        <dbReference type="ARBA" id="ARBA00022777"/>
    </source>
</evidence>
<evidence type="ECO:0000256" key="11">
    <source>
        <dbReference type="RuleBase" id="RU362096"/>
    </source>
</evidence>
<comment type="similarity">
    <text evidence="11">Belongs to the protein kinase superfamily. Tyr protein kinase family.</text>
</comment>
<evidence type="ECO:0000313" key="16">
    <source>
        <dbReference type="EMBL" id="KAL5102739.1"/>
    </source>
</evidence>
<dbReference type="GO" id="GO:0016301">
    <property type="term" value="F:kinase activity"/>
    <property type="evidence" value="ECO:0007669"/>
    <property type="project" value="UniProtKB-KW"/>
</dbReference>
<evidence type="ECO:0000313" key="17">
    <source>
        <dbReference type="Proteomes" id="UP001651158"/>
    </source>
</evidence>
<feature type="binding site" evidence="10">
    <location>
        <position position="299"/>
    </location>
    <ligand>
        <name>ATP</name>
        <dbReference type="ChEBI" id="CHEBI:30616"/>
    </ligand>
</feature>
<keyword evidence="5 10" id="KW-0067">ATP-binding</keyword>
<feature type="domain" description="SH2" evidence="13">
    <location>
        <begin position="151"/>
        <end position="259"/>
    </location>
</feature>
<dbReference type="InterPro" id="IPR008266">
    <property type="entry name" value="Tyr_kinase_AS"/>
</dbReference>
<evidence type="ECO:0000256" key="1">
    <source>
        <dbReference type="ARBA" id="ARBA00022443"/>
    </source>
</evidence>
<dbReference type="InterPro" id="IPR036860">
    <property type="entry name" value="SH2_dom_sf"/>
</dbReference>
<evidence type="ECO:0000259" key="14">
    <source>
        <dbReference type="PROSITE" id="PS50002"/>
    </source>
</evidence>
<sequence length="546" mass="62269">MAQMSDGTEQIALDTMESAWGRPKFPEAGQTAKMGLFRRFRKWRYGYRLKRRQQRKAGGIPNQDKAQEPQPSEPKEQIRTYTKPPKSAKPAKSFTVIALYDFVATQPDECNFSAGDLLEVTDASQTWWVVKNFRTKKRGLIPSNYVTSDMSLHGAGEAWYDVDRMEAERKLLVPGVLCGTYILRPCEQPGSPYCLSVRAEGVNIRHFRVYFDEGRRKFYLSTSVSFDSLGDLLHFYHSNLIDNEVGLVEARPHRVPPPMSFKECFIDYKDVTLENEVGRGHFGVVYLGSIRSMKVAVKKSLTDTNDEAFREEARVMHILSHQRIVRFLGFCCNTPDGRVLIITEFMSNGALRDYLQTPEGRSLTYRHLISITDQVVKAMVYLEKVGVVHRDLRAANVLVDGDGSVKVADFGLTKILGFEQKFTASSFPFRWTAPEAMKADYQPNTKADVWSFGVLMFEVLTYGSMPYEECENASKLQVFLSEGKRLSSPRALGYQCDEEAYRIMRSCWETLPQGRPSFQKLSVDIEEVIISIEGKYDACWNIMEEN</sequence>
<dbReference type="SUPFAM" id="SSF50044">
    <property type="entry name" value="SH3-domain"/>
    <property type="match status" value="1"/>
</dbReference>
<dbReference type="SMART" id="SM00326">
    <property type="entry name" value="SH3"/>
    <property type="match status" value="1"/>
</dbReference>
<accession>A0ABR4PZD3</accession>
<dbReference type="Gene3D" id="3.30.505.10">
    <property type="entry name" value="SH2 domain"/>
    <property type="match status" value="1"/>
</dbReference>
<dbReference type="InterPro" id="IPR020635">
    <property type="entry name" value="Tyr_kinase_cat_dom"/>
</dbReference>
<gene>
    <name evidence="16" type="ORF">TcWFU_007503</name>
</gene>
<evidence type="ECO:0000256" key="5">
    <source>
        <dbReference type="ARBA" id="ARBA00022840"/>
    </source>
</evidence>
<name>A0ABR4PZD3_9CEST</name>
<keyword evidence="8" id="KW-0727">SH2 domain</keyword>
<keyword evidence="1 9" id="KW-0728">SH3 domain</keyword>
<evidence type="ECO:0000259" key="13">
    <source>
        <dbReference type="PROSITE" id="PS50001"/>
    </source>
</evidence>
<dbReference type="InterPro" id="IPR017441">
    <property type="entry name" value="Protein_kinase_ATP_BS"/>
</dbReference>
<dbReference type="Gene3D" id="2.30.30.40">
    <property type="entry name" value="SH3 Domains"/>
    <property type="match status" value="1"/>
</dbReference>
<keyword evidence="2 11" id="KW-0808">Transferase</keyword>
<keyword evidence="3 10" id="KW-0547">Nucleotide-binding</keyword>
<evidence type="ECO:0000256" key="10">
    <source>
        <dbReference type="PROSITE-ProRule" id="PRU10141"/>
    </source>
</evidence>
<dbReference type="EMBL" id="JAKROA010000027">
    <property type="protein sequence ID" value="KAL5102739.1"/>
    <property type="molecule type" value="Genomic_DNA"/>
</dbReference>
<keyword evidence="4 11" id="KW-0418">Kinase</keyword>
<dbReference type="InterPro" id="IPR000980">
    <property type="entry name" value="SH2"/>
</dbReference>
<keyword evidence="17" id="KW-1185">Reference proteome</keyword>
<dbReference type="EC" id="2.7.10.2" evidence="11"/>
<dbReference type="InterPro" id="IPR050198">
    <property type="entry name" value="Non-receptor_tyrosine_kinases"/>
</dbReference>
<dbReference type="SUPFAM" id="SSF56112">
    <property type="entry name" value="Protein kinase-like (PK-like)"/>
    <property type="match status" value="1"/>
</dbReference>
<reference evidence="16 17" key="1">
    <citation type="journal article" date="2022" name="Front. Cell. Infect. Microbiol.">
        <title>The Genomes of Two Strains of Taenia crassiceps the Animal Model for the Study of Human Cysticercosis.</title>
        <authorList>
            <person name="Bobes R.J."/>
            <person name="Estrada K."/>
            <person name="Rios-Valencia D.G."/>
            <person name="Calderon-Gallegos A."/>
            <person name="de la Torre P."/>
            <person name="Carrero J.C."/>
            <person name="Sanchez-Flores A."/>
            <person name="Laclette J.P."/>
        </authorList>
    </citation>
    <scope>NUCLEOTIDE SEQUENCE [LARGE SCALE GENOMIC DNA]</scope>
    <source>
        <strain evidence="16">WFUcys</strain>
    </source>
</reference>
<comment type="caution">
    <text evidence="16">The sequence shown here is derived from an EMBL/GenBank/DDBJ whole genome shotgun (WGS) entry which is preliminary data.</text>
</comment>
<evidence type="ECO:0000256" key="6">
    <source>
        <dbReference type="ARBA" id="ARBA00023137"/>
    </source>
</evidence>
<evidence type="ECO:0000256" key="9">
    <source>
        <dbReference type="PROSITE-ProRule" id="PRU00192"/>
    </source>
</evidence>
<dbReference type="PROSITE" id="PS00107">
    <property type="entry name" value="PROTEIN_KINASE_ATP"/>
    <property type="match status" value="1"/>
</dbReference>
<keyword evidence="6 11" id="KW-0829">Tyrosine-protein kinase</keyword>
<protein>
    <recommendedName>
        <fullName evidence="11">Tyrosine-protein kinase</fullName>
        <ecNumber evidence="11">2.7.10.2</ecNumber>
    </recommendedName>
</protein>
<feature type="domain" description="SH3" evidence="14">
    <location>
        <begin position="91"/>
        <end position="151"/>
    </location>
</feature>
<evidence type="ECO:0000256" key="12">
    <source>
        <dbReference type="SAM" id="MobiDB-lite"/>
    </source>
</evidence>
<dbReference type="SMART" id="SM00219">
    <property type="entry name" value="TyrKc"/>
    <property type="match status" value="1"/>
</dbReference>
<evidence type="ECO:0000256" key="3">
    <source>
        <dbReference type="ARBA" id="ARBA00022741"/>
    </source>
</evidence>
<dbReference type="Pfam" id="PF00017">
    <property type="entry name" value="SH2"/>
    <property type="match status" value="1"/>
</dbReference>
<dbReference type="PROSITE" id="PS50001">
    <property type="entry name" value="SH2"/>
    <property type="match status" value="1"/>
</dbReference>
<evidence type="ECO:0000259" key="15">
    <source>
        <dbReference type="PROSITE" id="PS50011"/>
    </source>
</evidence>
<dbReference type="SUPFAM" id="SSF55550">
    <property type="entry name" value="SH2 domain"/>
    <property type="match status" value="1"/>
</dbReference>
<dbReference type="Gene3D" id="1.10.510.10">
    <property type="entry name" value="Transferase(Phosphotransferase) domain 1"/>
    <property type="match status" value="1"/>
</dbReference>
<feature type="region of interest" description="Disordered" evidence="12">
    <location>
        <begin position="51"/>
        <end position="88"/>
    </location>
</feature>
<dbReference type="InterPro" id="IPR000719">
    <property type="entry name" value="Prot_kinase_dom"/>
</dbReference>
<dbReference type="Pfam" id="PF00018">
    <property type="entry name" value="SH3_1"/>
    <property type="match status" value="1"/>
</dbReference>
<evidence type="ECO:0000256" key="2">
    <source>
        <dbReference type="ARBA" id="ARBA00022679"/>
    </source>
</evidence>
<dbReference type="SMART" id="SM00252">
    <property type="entry name" value="SH2"/>
    <property type="match status" value="1"/>
</dbReference>
<dbReference type="InterPro" id="IPR001245">
    <property type="entry name" value="Ser-Thr/Tyr_kinase_cat_dom"/>
</dbReference>
<dbReference type="InterPro" id="IPR036028">
    <property type="entry name" value="SH3-like_dom_sf"/>
</dbReference>
<dbReference type="Proteomes" id="UP001651158">
    <property type="component" value="Unassembled WGS sequence"/>
</dbReference>
<proteinExistence type="inferred from homology"/>
<evidence type="ECO:0000256" key="8">
    <source>
        <dbReference type="PROSITE-ProRule" id="PRU00191"/>
    </source>
</evidence>
<dbReference type="PRINTS" id="PR00109">
    <property type="entry name" value="TYRKINASE"/>
</dbReference>